<evidence type="ECO:0000313" key="1">
    <source>
        <dbReference type="EMBL" id="EUA56342.1"/>
    </source>
</evidence>
<name>X8CIZ0_MYCXE</name>
<accession>X8CIZ0</accession>
<dbReference type="EMBL" id="JAOB01000031">
    <property type="protein sequence ID" value="EUA56342.1"/>
    <property type="molecule type" value="Genomic_DNA"/>
</dbReference>
<dbReference type="GO" id="GO:0016757">
    <property type="term" value="F:glycosyltransferase activity"/>
    <property type="evidence" value="ECO:0007669"/>
    <property type="project" value="UniProtKB-KW"/>
</dbReference>
<reference evidence="1" key="1">
    <citation type="submission" date="2014-01" db="EMBL/GenBank/DDBJ databases">
        <authorList>
            <person name="Brown-Elliot B."/>
            <person name="Wallace R."/>
            <person name="Lenaerts A."/>
            <person name="Ordway D."/>
            <person name="DeGroote M.A."/>
            <person name="Parker T."/>
            <person name="Sizemore C."/>
            <person name="Tallon L.J."/>
            <person name="Sadzewicz L.K."/>
            <person name="Sengamalay N."/>
            <person name="Fraser C.M."/>
            <person name="Hine E."/>
            <person name="Shefchek K.A."/>
            <person name="Das S.P."/>
            <person name="Tettelin H."/>
        </authorList>
    </citation>
    <scope>NUCLEOTIDE SEQUENCE [LARGE SCALE GENOMIC DNA]</scope>
    <source>
        <strain evidence="1">4042</strain>
    </source>
</reference>
<protein>
    <submittedName>
        <fullName evidence="1">Putative nicotinate phosphoribosyltransferase</fullName>
    </submittedName>
</protein>
<sequence>MPNASCWKPWRCRFQPRQRHRISGRAHGQRRPERPVIEMARDEPTSRPRCRRPRGLHRRFALRRTCRPNANTRTGGRHRRARVHLLHTHPDGPDELPPSAPKSTRWRWTTLLVDTYDVTTGVANGAAAGTALAGSVSTPASWRAGPPGARTA</sequence>
<gene>
    <name evidence="1" type="ORF">I553_3310</name>
</gene>
<organism evidence="1">
    <name type="scientific">Mycobacterium xenopi 4042</name>
    <dbReference type="NCBI Taxonomy" id="1299334"/>
    <lineage>
        <taxon>Bacteria</taxon>
        <taxon>Bacillati</taxon>
        <taxon>Actinomycetota</taxon>
        <taxon>Actinomycetes</taxon>
        <taxon>Mycobacteriales</taxon>
        <taxon>Mycobacteriaceae</taxon>
        <taxon>Mycobacterium</taxon>
    </lineage>
</organism>
<comment type="caution">
    <text evidence="1">The sequence shown here is derived from an EMBL/GenBank/DDBJ whole genome shotgun (WGS) entry which is preliminary data.</text>
</comment>
<dbReference type="AlphaFoldDB" id="X8CIZ0"/>
<proteinExistence type="predicted"/>
<keyword evidence="1" id="KW-0808">Transferase</keyword>
<keyword evidence="1" id="KW-0328">Glycosyltransferase</keyword>
<dbReference type="PATRIC" id="fig|1299334.3.peg.3061"/>